<evidence type="ECO:0000256" key="3">
    <source>
        <dbReference type="ARBA" id="ARBA00015444"/>
    </source>
</evidence>
<dbReference type="SMART" id="SM00591">
    <property type="entry name" value="RWD"/>
    <property type="match status" value="1"/>
</dbReference>
<feature type="domain" description="RWD" evidence="7">
    <location>
        <begin position="7"/>
        <end position="112"/>
    </location>
</feature>
<dbReference type="InterPro" id="IPR006575">
    <property type="entry name" value="RWD_dom"/>
</dbReference>
<dbReference type="InterPro" id="IPR038840">
    <property type="entry name" value="RWDD3"/>
</dbReference>
<evidence type="ECO:0000256" key="5">
    <source>
        <dbReference type="ARBA" id="ARBA00023242"/>
    </source>
</evidence>
<dbReference type="CDD" id="cd24164">
    <property type="entry name" value="RWDD3_C"/>
    <property type="match status" value="1"/>
</dbReference>
<dbReference type="CTD" id="25950"/>
<dbReference type="GO" id="GO:0033554">
    <property type="term" value="P:cellular response to stress"/>
    <property type="evidence" value="ECO:0007669"/>
    <property type="project" value="UniProtKB-ARBA"/>
</dbReference>
<dbReference type="Gene3D" id="3.10.110.10">
    <property type="entry name" value="Ubiquitin Conjugating Enzyme"/>
    <property type="match status" value="1"/>
</dbReference>
<proteinExistence type="predicted"/>
<dbReference type="GO" id="GO:0033235">
    <property type="term" value="P:positive regulation of protein sumoylation"/>
    <property type="evidence" value="ECO:0007669"/>
    <property type="project" value="InterPro"/>
</dbReference>
<evidence type="ECO:0000256" key="6">
    <source>
        <dbReference type="ARBA" id="ARBA00053748"/>
    </source>
</evidence>
<dbReference type="GO" id="GO:0010468">
    <property type="term" value="P:regulation of gene expression"/>
    <property type="evidence" value="ECO:0007669"/>
    <property type="project" value="UniProtKB-ARBA"/>
</dbReference>
<dbReference type="AlphaFoldDB" id="A0A6J2VKN7"/>
<evidence type="ECO:0000313" key="8">
    <source>
        <dbReference type="Proteomes" id="UP000504632"/>
    </source>
</evidence>
<evidence type="ECO:0000256" key="1">
    <source>
        <dbReference type="ARBA" id="ARBA00004123"/>
    </source>
</evidence>
<reference evidence="9" key="1">
    <citation type="submission" date="2025-08" db="UniProtKB">
        <authorList>
            <consortium name="RefSeq"/>
        </authorList>
    </citation>
    <scope>IDENTIFICATION</scope>
</reference>
<dbReference type="PROSITE" id="PS50908">
    <property type="entry name" value="RWD"/>
    <property type="match status" value="1"/>
</dbReference>
<dbReference type="GO" id="GO:1902073">
    <property type="term" value="P:positive regulation of hypoxia-inducible factor-1alpha signaling pathway"/>
    <property type="evidence" value="ECO:0007669"/>
    <property type="project" value="InterPro"/>
</dbReference>
<name>A0A6J2VKN7_CHACN</name>
<dbReference type="PANTHER" id="PTHR15628">
    <property type="entry name" value="RWD DOMAIN-CONTAINING PROTEIN 3"/>
    <property type="match status" value="1"/>
</dbReference>
<dbReference type="OrthoDB" id="167315at2759"/>
<dbReference type="GO" id="GO:0005737">
    <property type="term" value="C:cytoplasm"/>
    <property type="evidence" value="ECO:0007669"/>
    <property type="project" value="UniProtKB-SubCell"/>
</dbReference>
<keyword evidence="8" id="KW-1185">Reference proteome</keyword>
<evidence type="ECO:0000256" key="2">
    <source>
        <dbReference type="ARBA" id="ARBA00004496"/>
    </source>
</evidence>
<dbReference type="Proteomes" id="UP000504632">
    <property type="component" value="Chromosome 5"/>
</dbReference>
<dbReference type="FunCoup" id="A0A6J2VKN7">
    <property type="interactions" value="496"/>
</dbReference>
<dbReference type="SUPFAM" id="SSF54495">
    <property type="entry name" value="UBC-like"/>
    <property type="match status" value="1"/>
</dbReference>
<keyword evidence="4" id="KW-0963">Cytoplasm</keyword>
<comment type="function">
    <text evidence="6">Enhancer of SUMO conjugation. Increases SUMO conjugation to proteins by promoting the: binding of E1 and E2 enzymes, thioester linkage between SUMO and ube2i/ubc9 and transfer of SUMO to specific target proteins which include hif1a, pias, nfkbia, nr3c1 and top1. Has no effect on ubiquitination.</text>
</comment>
<dbReference type="GO" id="GO:0005634">
    <property type="term" value="C:nucleus"/>
    <property type="evidence" value="ECO:0007669"/>
    <property type="project" value="UniProtKB-SubCell"/>
</dbReference>
<keyword evidence="5" id="KW-0539">Nucleus</keyword>
<evidence type="ECO:0000313" key="9">
    <source>
        <dbReference type="RefSeq" id="XP_030631831.1"/>
    </source>
</evidence>
<dbReference type="Pfam" id="PF05773">
    <property type="entry name" value="RWD"/>
    <property type="match status" value="1"/>
</dbReference>
<dbReference type="RefSeq" id="XP_030631831.1">
    <property type="nucleotide sequence ID" value="XM_030775971.1"/>
</dbReference>
<protein>
    <recommendedName>
        <fullName evidence="3">RWD domain-containing protein 3</fullName>
    </recommendedName>
</protein>
<comment type="subcellular location">
    <subcellularLocation>
        <location evidence="2">Cytoplasm</location>
    </subcellularLocation>
    <subcellularLocation>
        <location evidence="1">Nucleus</location>
    </subcellularLocation>
</comment>
<dbReference type="InterPro" id="IPR016135">
    <property type="entry name" value="UBQ-conjugating_enzyme/RWD"/>
</dbReference>
<sequence length="258" mass="29295">MSTEALDEMDVLSSIYCEKDEFELLESAERGLVCRINTVAESGRKKILLSVTFHLPSDYPNSPPDICVSSEDLSRKQCQDVKNNLVDRVRTLAPGPMVHDLVMWLQENFDDIITTSSSSSVQNEQEADVEGTWMALLHLDHMRSKTKYIKLIEKWTSDLELTGRLYTGKLILILLQGARRNIKEYIHLQKTVKVDVDSSGKRCKEKMMSVLCELPLSGHLNQMSSFEVKEIASPEELRGEFEAIGLSHLYQEFVPSLV</sequence>
<dbReference type="PANTHER" id="PTHR15628:SF1">
    <property type="entry name" value="RWD DOMAIN-CONTAINING PROTEIN 3"/>
    <property type="match status" value="1"/>
</dbReference>
<dbReference type="InParanoid" id="A0A6J2VKN7"/>
<dbReference type="CDD" id="cd23819">
    <property type="entry name" value="RWD_RWDD3"/>
    <property type="match status" value="1"/>
</dbReference>
<accession>A0A6J2VKN7</accession>
<dbReference type="GeneID" id="115813329"/>
<evidence type="ECO:0000259" key="7">
    <source>
        <dbReference type="PROSITE" id="PS50908"/>
    </source>
</evidence>
<evidence type="ECO:0000256" key="4">
    <source>
        <dbReference type="ARBA" id="ARBA00022490"/>
    </source>
</evidence>
<gene>
    <name evidence="9" type="primary">rwdd3</name>
</gene>
<dbReference type="FunFam" id="3.10.110.10:FF:000050">
    <property type="entry name" value="eIF-2-alpha kinase GCN2"/>
    <property type="match status" value="1"/>
</dbReference>
<organism evidence="8 9">
    <name type="scientific">Chanos chanos</name>
    <name type="common">Milkfish</name>
    <name type="synonym">Mugil chanos</name>
    <dbReference type="NCBI Taxonomy" id="29144"/>
    <lineage>
        <taxon>Eukaryota</taxon>
        <taxon>Metazoa</taxon>
        <taxon>Chordata</taxon>
        <taxon>Craniata</taxon>
        <taxon>Vertebrata</taxon>
        <taxon>Euteleostomi</taxon>
        <taxon>Actinopterygii</taxon>
        <taxon>Neopterygii</taxon>
        <taxon>Teleostei</taxon>
        <taxon>Ostariophysi</taxon>
        <taxon>Gonorynchiformes</taxon>
        <taxon>Chanidae</taxon>
        <taxon>Chanos</taxon>
    </lineage>
</organism>